<dbReference type="AlphaFoldDB" id="A0A0R2U072"/>
<dbReference type="GO" id="GO:0005829">
    <property type="term" value="C:cytosol"/>
    <property type="evidence" value="ECO:0007669"/>
    <property type="project" value="TreeGrafter"/>
</dbReference>
<dbReference type="PANTHER" id="PTHR24567:SF74">
    <property type="entry name" value="HTH-TYPE TRANSCRIPTIONAL REGULATOR ARCR"/>
    <property type="match status" value="1"/>
</dbReference>
<evidence type="ECO:0000259" key="4">
    <source>
        <dbReference type="PROSITE" id="PS50042"/>
    </source>
</evidence>
<evidence type="ECO:0000256" key="2">
    <source>
        <dbReference type="ARBA" id="ARBA00023125"/>
    </source>
</evidence>
<feature type="domain" description="Cyclic nucleotide-binding" evidence="4">
    <location>
        <begin position="19"/>
        <end position="139"/>
    </location>
</feature>
<dbReference type="Gene3D" id="1.10.10.10">
    <property type="entry name" value="Winged helix-like DNA-binding domain superfamily/Winged helix DNA-binding domain"/>
    <property type="match status" value="1"/>
</dbReference>
<dbReference type="SUPFAM" id="SSF51206">
    <property type="entry name" value="cAMP-binding domain-like"/>
    <property type="match status" value="1"/>
</dbReference>
<accession>A0A0R2U072</accession>
<dbReference type="Pfam" id="PF13545">
    <property type="entry name" value="HTH_Crp_2"/>
    <property type="match status" value="1"/>
</dbReference>
<comment type="caution">
    <text evidence="6">The sequence shown here is derived from an EMBL/GenBank/DDBJ whole genome shotgun (WGS) entry which is preliminary data.</text>
</comment>
<sequence>MTDHASQYDLAEIIQKSIWFQNIPAQGLDKLVQSAQVKHFSPRQYLYQVGEKTASIYCLLSGRLRISIISSSGQEFALDDLAPQYWLGHFSLVDEDSRIQEAQVQVAANILVVPRAALLDVGEKYPVLYKNLFYDSVRRARQMSGLLAGMAFYSLRARLAGRILDLILHHGVEQELGICLDIKLSQNDFARLCLGSRQRVNKIFREWTEMGILGMHCDRYLIYDTAALQREIVTEES</sequence>
<dbReference type="SMART" id="SM00100">
    <property type="entry name" value="cNMP"/>
    <property type="match status" value="1"/>
</dbReference>
<gene>
    <name evidence="6" type="ORF">ABS24_04295</name>
</gene>
<dbReference type="CDD" id="cd00038">
    <property type="entry name" value="CAP_ED"/>
    <property type="match status" value="1"/>
</dbReference>
<dbReference type="InterPro" id="IPR036390">
    <property type="entry name" value="WH_DNA-bd_sf"/>
</dbReference>
<dbReference type="InterPro" id="IPR036388">
    <property type="entry name" value="WH-like_DNA-bd_sf"/>
</dbReference>
<dbReference type="PANTHER" id="PTHR24567">
    <property type="entry name" value="CRP FAMILY TRANSCRIPTIONAL REGULATORY PROTEIN"/>
    <property type="match status" value="1"/>
</dbReference>
<evidence type="ECO:0008006" key="8">
    <source>
        <dbReference type="Google" id="ProtNLM"/>
    </source>
</evidence>
<dbReference type="EMBL" id="LICA01000553">
    <property type="protein sequence ID" value="KRO91282.1"/>
    <property type="molecule type" value="Genomic_DNA"/>
</dbReference>
<evidence type="ECO:0000313" key="6">
    <source>
        <dbReference type="EMBL" id="KRO91282.1"/>
    </source>
</evidence>
<dbReference type="PROSITE" id="PS51063">
    <property type="entry name" value="HTH_CRP_2"/>
    <property type="match status" value="1"/>
</dbReference>
<name>A0A0R2U072_9GAMM</name>
<keyword evidence="1" id="KW-0805">Transcription regulation</keyword>
<dbReference type="Pfam" id="PF00027">
    <property type="entry name" value="cNMP_binding"/>
    <property type="match status" value="1"/>
</dbReference>
<dbReference type="InterPro" id="IPR012318">
    <property type="entry name" value="HTH_CRP"/>
</dbReference>
<feature type="domain" description="HTH crp-type" evidence="5">
    <location>
        <begin position="153"/>
        <end position="226"/>
    </location>
</feature>
<evidence type="ECO:0000259" key="5">
    <source>
        <dbReference type="PROSITE" id="PS51063"/>
    </source>
</evidence>
<dbReference type="Proteomes" id="UP000051213">
    <property type="component" value="Unassembled WGS sequence"/>
</dbReference>
<dbReference type="GO" id="GO:0003677">
    <property type="term" value="F:DNA binding"/>
    <property type="evidence" value="ECO:0007669"/>
    <property type="project" value="UniProtKB-KW"/>
</dbReference>
<evidence type="ECO:0000256" key="1">
    <source>
        <dbReference type="ARBA" id="ARBA00023015"/>
    </source>
</evidence>
<keyword evidence="3" id="KW-0804">Transcription</keyword>
<reference evidence="6 7" key="1">
    <citation type="submission" date="2015-10" db="EMBL/GenBank/DDBJ databases">
        <title>Metagenome-Assembled Genomes uncover a global brackish microbiome.</title>
        <authorList>
            <person name="Hugerth L.W."/>
            <person name="Larsson J."/>
            <person name="Alneberg J."/>
            <person name="Lindh M.V."/>
            <person name="Legrand C."/>
            <person name="Pinhassi J."/>
            <person name="Andersson A.F."/>
        </authorList>
    </citation>
    <scope>NUCLEOTIDE SEQUENCE [LARGE SCALE GENOMIC DNA]</scope>
    <source>
        <strain evidence="6">BACL26 MAG-121220-bin70</strain>
    </source>
</reference>
<protein>
    <recommendedName>
        <fullName evidence="8">Crp/Fnr family transcriptional regulator</fullName>
    </recommendedName>
</protein>
<proteinExistence type="predicted"/>
<dbReference type="InterPro" id="IPR018490">
    <property type="entry name" value="cNMP-bd_dom_sf"/>
</dbReference>
<dbReference type="InterPro" id="IPR014710">
    <property type="entry name" value="RmlC-like_jellyroll"/>
</dbReference>
<dbReference type="PROSITE" id="PS50042">
    <property type="entry name" value="CNMP_BINDING_3"/>
    <property type="match status" value="1"/>
</dbReference>
<dbReference type="InterPro" id="IPR050397">
    <property type="entry name" value="Env_Response_Regulators"/>
</dbReference>
<evidence type="ECO:0000313" key="7">
    <source>
        <dbReference type="Proteomes" id="UP000051213"/>
    </source>
</evidence>
<dbReference type="SUPFAM" id="SSF46785">
    <property type="entry name" value="Winged helix' DNA-binding domain"/>
    <property type="match status" value="1"/>
</dbReference>
<dbReference type="InterPro" id="IPR000595">
    <property type="entry name" value="cNMP-bd_dom"/>
</dbReference>
<dbReference type="Gene3D" id="2.60.120.10">
    <property type="entry name" value="Jelly Rolls"/>
    <property type="match status" value="1"/>
</dbReference>
<evidence type="ECO:0000256" key="3">
    <source>
        <dbReference type="ARBA" id="ARBA00023163"/>
    </source>
</evidence>
<organism evidence="6 7">
    <name type="scientific">SAR92 bacterium BACL26 MAG-121220-bin70</name>
    <dbReference type="NCBI Taxonomy" id="1655626"/>
    <lineage>
        <taxon>Bacteria</taxon>
        <taxon>Pseudomonadati</taxon>
        <taxon>Pseudomonadota</taxon>
        <taxon>Gammaproteobacteria</taxon>
        <taxon>Cellvibrionales</taxon>
        <taxon>Porticoccaceae</taxon>
        <taxon>SAR92 clade</taxon>
    </lineage>
</organism>
<dbReference type="GO" id="GO:0003700">
    <property type="term" value="F:DNA-binding transcription factor activity"/>
    <property type="evidence" value="ECO:0007669"/>
    <property type="project" value="TreeGrafter"/>
</dbReference>
<keyword evidence="2" id="KW-0238">DNA-binding</keyword>